<dbReference type="InterPro" id="IPR036388">
    <property type="entry name" value="WH-like_DNA-bd_sf"/>
</dbReference>
<keyword evidence="3" id="KW-0238">DNA-binding</keyword>
<dbReference type="Gene3D" id="1.10.4040.10">
    <property type="entry name" value="Penicillinase repressor domain"/>
    <property type="match status" value="1"/>
</dbReference>
<proteinExistence type="inferred from homology"/>
<dbReference type="Proteomes" id="UP001246372">
    <property type="component" value="Unassembled WGS sequence"/>
</dbReference>
<evidence type="ECO:0000256" key="3">
    <source>
        <dbReference type="ARBA" id="ARBA00023125"/>
    </source>
</evidence>
<keyword evidence="2" id="KW-0805">Transcription regulation</keyword>
<evidence type="ECO:0000313" key="5">
    <source>
        <dbReference type="EMBL" id="MDT9000480.1"/>
    </source>
</evidence>
<organism evidence="5 6">
    <name type="scientific">Roseateles aquae</name>
    <dbReference type="NCBI Taxonomy" id="3077235"/>
    <lineage>
        <taxon>Bacteria</taxon>
        <taxon>Pseudomonadati</taxon>
        <taxon>Pseudomonadota</taxon>
        <taxon>Betaproteobacteria</taxon>
        <taxon>Burkholderiales</taxon>
        <taxon>Sphaerotilaceae</taxon>
        <taxon>Roseateles</taxon>
    </lineage>
</organism>
<dbReference type="Gene3D" id="1.10.10.10">
    <property type="entry name" value="Winged helix-like DNA-binding domain superfamily/Winged helix DNA-binding domain"/>
    <property type="match status" value="1"/>
</dbReference>
<comment type="caution">
    <text evidence="5">The sequence shown here is derived from an EMBL/GenBank/DDBJ whole genome shotgun (WGS) entry which is preliminary data.</text>
</comment>
<evidence type="ECO:0000256" key="4">
    <source>
        <dbReference type="ARBA" id="ARBA00023163"/>
    </source>
</evidence>
<dbReference type="InterPro" id="IPR036390">
    <property type="entry name" value="WH_DNA-bd_sf"/>
</dbReference>
<comment type="similarity">
    <text evidence="1">Belongs to the BlaI transcriptional regulatory family.</text>
</comment>
<gene>
    <name evidence="5" type="ORF">RQP53_14500</name>
</gene>
<dbReference type="InterPro" id="IPR005650">
    <property type="entry name" value="BlaI_family"/>
</dbReference>
<keyword evidence="6" id="KW-1185">Reference proteome</keyword>
<accession>A0ABU3PD09</accession>
<dbReference type="EMBL" id="JAVXZY010000005">
    <property type="protein sequence ID" value="MDT9000480.1"/>
    <property type="molecule type" value="Genomic_DNA"/>
</dbReference>
<protein>
    <submittedName>
        <fullName evidence="5">BlaI/MecI/CopY family transcriptional regulator</fullName>
    </submittedName>
</protein>
<keyword evidence="4" id="KW-0804">Transcription</keyword>
<dbReference type="SUPFAM" id="SSF46785">
    <property type="entry name" value="Winged helix' DNA-binding domain"/>
    <property type="match status" value="1"/>
</dbReference>
<dbReference type="Pfam" id="PF03965">
    <property type="entry name" value="Penicillinase_R"/>
    <property type="match status" value="1"/>
</dbReference>
<dbReference type="PIRSF" id="PIRSF019455">
    <property type="entry name" value="CopR_AtkY"/>
    <property type="match status" value="1"/>
</dbReference>
<evidence type="ECO:0000256" key="2">
    <source>
        <dbReference type="ARBA" id="ARBA00023015"/>
    </source>
</evidence>
<dbReference type="RefSeq" id="WP_315651074.1">
    <property type="nucleotide sequence ID" value="NZ_JAVXZY010000005.1"/>
</dbReference>
<evidence type="ECO:0000256" key="1">
    <source>
        <dbReference type="ARBA" id="ARBA00011046"/>
    </source>
</evidence>
<reference evidence="5" key="1">
    <citation type="submission" date="2023-09" db="EMBL/GenBank/DDBJ databases">
        <title>Paucibacter sp. APW11 Genome sequencing and assembly.</title>
        <authorList>
            <person name="Kim I."/>
        </authorList>
    </citation>
    <scope>NUCLEOTIDE SEQUENCE</scope>
    <source>
        <strain evidence="5">APW11</strain>
    </source>
</reference>
<sequence length="122" mass="13711">MTSISDAETQVMQILWDRHPLTSEEIAADLSDKQDWQLATIKTLINRLLNKGVIHAEKDGRRYLYSPLLSRADWQASQGLGLLDKLFGGSLAPLVAQFSSQRRLSPSDLAALKQLIKDYDNE</sequence>
<name>A0ABU3PD09_9BURK</name>
<evidence type="ECO:0000313" key="6">
    <source>
        <dbReference type="Proteomes" id="UP001246372"/>
    </source>
</evidence>